<feature type="signal peptide" evidence="2">
    <location>
        <begin position="1"/>
        <end position="24"/>
    </location>
</feature>
<organism evidence="3 4">
    <name type="scientific">Cutibacterium granulosum</name>
    <dbReference type="NCBI Taxonomy" id="33011"/>
    <lineage>
        <taxon>Bacteria</taxon>
        <taxon>Bacillati</taxon>
        <taxon>Actinomycetota</taxon>
        <taxon>Actinomycetes</taxon>
        <taxon>Propionibacteriales</taxon>
        <taxon>Propionibacteriaceae</taxon>
        <taxon>Cutibacterium</taxon>
    </lineage>
</organism>
<evidence type="ECO:0000256" key="2">
    <source>
        <dbReference type="SAM" id="SignalP"/>
    </source>
</evidence>
<dbReference type="Proteomes" id="UP000215332">
    <property type="component" value="Chromosome 1"/>
</dbReference>
<dbReference type="KEGG" id="cgrn:4412665_00718"/>
<sequence length="331" mass="35582">MTSPTIRTLTVSACACLVALTACSSSETPQQTSAPTAGPSVSTSASNLTPLTSVSQVKLPLQKYQPTQAELTTISTATDILRAQCAARFKASYAPNPEEQDENTTTALDIAGRYKPFDEKLIRAKASPTPQAANAPRPTTSTQPTTTDGTPDNWDPSPRDYAVLTGQNLDGTALDHNSIKDDQGKPLPKGGCTAESLARLSVTGSTAPHQQLGDLVAKGMDDSLDRVEHDSRLAPLKQNWVQCMKDAGHPVSSWSEPPKASSELTKDGSDLSVDHQLAAMTCARKDNIPALQYSLDTEYQKSWIGRNKNELESLHSDFQQEMTKATKVVKR</sequence>
<keyword evidence="2" id="KW-0732">Signal</keyword>
<feature type="region of interest" description="Disordered" evidence="1">
    <location>
        <begin position="248"/>
        <end position="268"/>
    </location>
</feature>
<proteinExistence type="predicted"/>
<dbReference type="EMBL" id="LT906441">
    <property type="protein sequence ID" value="SNV32020.1"/>
    <property type="molecule type" value="Genomic_DNA"/>
</dbReference>
<dbReference type="RefSeq" id="WP_021106029.1">
    <property type="nucleotide sequence ID" value="NZ_LT906441.1"/>
</dbReference>
<feature type="compositionally biased region" description="Low complexity" evidence="1">
    <location>
        <begin position="136"/>
        <end position="151"/>
    </location>
</feature>
<feature type="region of interest" description="Disordered" evidence="1">
    <location>
        <begin position="126"/>
        <end position="157"/>
    </location>
</feature>
<evidence type="ECO:0000313" key="4">
    <source>
        <dbReference type="Proteomes" id="UP000215332"/>
    </source>
</evidence>
<dbReference type="PROSITE" id="PS51257">
    <property type="entry name" value="PROKAR_LIPOPROTEIN"/>
    <property type="match status" value="1"/>
</dbReference>
<evidence type="ECO:0000313" key="3">
    <source>
        <dbReference type="EMBL" id="SNV32020.1"/>
    </source>
</evidence>
<gene>
    <name evidence="3" type="ORF">SAMEA4412665_00718</name>
</gene>
<accession>A0A239WD52</accession>
<reference evidence="3 4" key="1">
    <citation type="submission" date="2017-06" db="EMBL/GenBank/DDBJ databases">
        <authorList>
            <consortium name="Pathogen Informatics"/>
        </authorList>
    </citation>
    <scope>NUCLEOTIDE SEQUENCE [LARGE SCALE GENOMIC DNA]</scope>
    <source>
        <strain evidence="3 4">NCTC11865</strain>
    </source>
</reference>
<feature type="region of interest" description="Disordered" evidence="1">
    <location>
        <begin position="27"/>
        <end position="47"/>
    </location>
</feature>
<name>A0A239WD52_9ACTN</name>
<protein>
    <submittedName>
        <fullName evidence="3">Uncharacterized protein</fullName>
    </submittedName>
</protein>
<feature type="chain" id="PRO_5038808170" evidence="2">
    <location>
        <begin position="25"/>
        <end position="331"/>
    </location>
</feature>
<dbReference type="AlphaFoldDB" id="A0A239WD52"/>
<evidence type="ECO:0000256" key="1">
    <source>
        <dbReference type="SAM" id="MobiDB-lite"/>
    </source>
</evidence>